<name>A0A0U0SQ98_MYCTX</name>
<accession>A0A0U0SQ98</accession>
<dbReference type="AlphaFoldDB" id="A0A0U0SQ98"/>
<evidence type="ECO:0000313" key="1">
    <source>
        <dbReference type="EMBL" id="COW90692.1"/>
    </source>
</evidence>
<organism evidence="1 2">
    <name type="scientific">Mycobacterium tuberculosis</name>
    <dbReference type="NCBI Taxonomy" id="1773"/>
    <lineage>
        <taxon>Bacteria</taxon>
        <taxon>Bacillati</taxon>
        <taxon>Actinomycetota</taxon>
        <taxon>Actinomycetes</taxon>
        <taxon>Mycobacteriales</taxon>
        <taxon>Mycobacteriaceae</taxon>
        <taxon>Mycobacterium</taxon>
        <taxon>Mycobacterium tuberculosis complex</taxon>
    </lineage>
</organism>
<sequence>MTALASRSNERLHGVISFHDDATPICGFAKSSSSMPTALNMPRAAAFSRPSVTSRLRGLMSATVETEAASSVVCGIVQVCGPRMRSPRHGCQILGPIPRWGTRYDG</sequence>
<dbReference type="EMBL" id="CSAE01000779">
    <property type="protein sequence ID" value="COW90692.1"/>
    <property type="molecule type" value="Genomic_DNA"/>
</dbReference>
<gene>
    <name evidence="1" type="ORF">ERS007703_04435</name>
</gene>
<evidence type="ECO:0000313" key="2">
    <source>
        <dbReference type="Proteomes" id="UP000038802"/>
    </source>
</evidence>
<proteinExistence type="predicted"/>
<dbReference type="Proteomes" id="UP000038802">
    <property type="component" value="Unassembled WGS sequence"/>
</dbReference>
<reference evidence="2" key="1">
    <citation type="submission" date="2015-03" db="EMBL/GenBank/DDBJ databases">
        <authorList>
            <consortium name="Pathogen Informatics"/>
        </authorList>
    </citation>
    <scope>NUCLEOTIDE SEQUENCE [LARGE SCALE GENOMIC DNA]</scope>
    <source>
        <strain evidence="2">K00500041</strain>
    </source>
</reference>
<protein>
    <submittedName>
        <fullName evidence="1">Uncharacterized protein</fullName>
    </submittedName>
</protein>